<keyword evidence="3" id="KW-1185">Reference proteome</keyword>
<name>A0ABR6KYG8_9HYPH</name>
<dbReference type="Proteomes" id="UP000539538">
    <property type="component" value="Unassembled WGS sequence"/>
</dbReference>
<organism evidence="2 3">
    <name type="scientific">Aminobacter niigataensis</name>
    <dbReference type="NCBI Taxonomy" id="83265"/>
    <lineage>
        <taxon>Bacteria</taxon>
        <taxon>Pseudomonadati</taxon>
        <taxon>Pseudomonadota</taxon>
        <taxon>Alphaproteobacteria</taxon>
        <taxon>Hyphomicrobiales</taxon>
        <taxon>Phyllobacteriaceae</taxon>
        <taxon>Aminobacter</taxon>
    </lineage>
</organism>
<gene>
    <name evidence="2" type="ORF">GGQ99_001305</name>
</gene>
<protein>
    <submittedName>
        <fullName evidence="2">Uncharacterized protein</fullName>
    </submittedName>
</protein>
<accession>A0ABR6KYG8</accession>
<evidence type="ECO:0000313" key="2">
    <source>
        <dbReference type="EMBL" id="MBB4649583.1"/>
    </source>
</evidence>
<dbReference type="RefSeq" id="WP_183261468.1">
    <property type="nucleotide sequence ID" value="NZ_BAAAVZ010000003.1"/>
</dbReference>
<evidence type="ECO:0000313" key="3">
    <source>
        <dbReference type="Proteomes" id="UP000539538"/>
    </source>
</evidence>
<sequence length="102" mass="11216">MVRTFRSLFFGGLAMLAAAIFLSMPASALEREYGLNTPTAAAYVYVLPDVAPVDAILVAERQHEMRSRDAHAVAYAVANQPLTTWRIAVDSYSHIDPHIRAV</sequence>
<evidence type="ECO:0000256" key="1">
    <source>
        <dbReference type="SAM" id="SignalP"/>
    </source>
</evidence>
<proteinExistence type="predicted"/>
<comment type="caution">
    <text evidence="2">The sequence shown here is derived from an EMBL/GenBank/DDBJ whole genome shotgun (WGS) entry which is preliminary data.</text>
</comment>
<reference evidence="2 3" key="1">
    <citation type="submission" date="2020-08" db="EMBL/GenBank/DDBJ databases">
        <title>Genomic Encyclopedia of Type Strains, Phase IV (KMG-IV): sequencing the most valuable type-strain genomes for metagenomic binning, comparative biology and taxonomic classification.</title>
        <authorList>
            <person name="Goeker M."/>
        </authorList>
    </citation>
    <scope>NUCLEOTIDE SEQUENCE [LARGE SCALE GENOMIC DNA]</scope>
    <source>
        <strain evidence="2 3">DSM 7050</strain>
    </source>
</reference>
<feature type="signal peptide" evidence="1">
    <location>
        <begin position="1"/>
        <end position="28"/>
    </location>
</feature>
<keyword evidence="1" id="KW-0732">Signal</keyword>
<dbReference type="EMBL" id="JACHOT010000001">
    <property type="protein sequence ID" value="MBB4649583.1"/>
    <property type="molecule type" value="Genomic_DNA"/>
</dbReference>
<feature type="chain" id="PRO_5046814241" evidence="1">
    <location>
        <begin position="29"/>
        <end position="102"/>
    </location>
</feature>